<protein>
    <submittedName>
        <fullName evidence="1">Uncharacterized protein</fullName>
    </submittedName>
</protein>
<name>A0ACC7SBF3_DOLFA</name>
<sequence>MGIAIYMINQQNTSNKVIQERQNKVSEKIIASFDIVAQDRSNYFTKNPYQDQRPSIESANSIVNGYAKRNGGISVAANLVPAGPLGILAVAPEIITVMRNQIAMIYDVGVAYDKQQYLNKELLAGVLISSLGTGLITPGINAVANRVIIAQGSKIITRKLTPSIFKRIVHQLTGNVVNSATKSIVSKYLPGVGATAMGLWSAYSTKQVGNKAIQIFEKEIEILDETESLNECSIEYTDNLFPTSDIEANNITGERLELLKIKTLINLMKVDGSVEPQEKEYLKTIITNANLTSAEIQEIKNLLSSQRIEVDYSLIAKYPDDPDDALGLLIDLIALAKRDGDFHITEKMYIKQVGKLMGFSEVDVAELMLAY</sequence>
<keyword evidence="2" id="KW-1185">Reference proteome</keyword>
<comment type="caution">
    <text evidence="1">The sequence shown here is derived from an EMBL/GenBank/DDBJ whole genome shotgun (WGS) entry which is preliminary data.</text>
</comment>
<dbReference type="Proteomes" id="UP001517388">
    <property type="component" value="Unassembled WGS sequence"/>
</dbReference>
<organism evidence="1 2">
    <name type="scientific">Dolichospermum flos-aquae UHCC 0037</name>
    <dbReference type="NCBI Taxonomy" id="2590026"/>
    <lineage>
        <taxon>Bacteria</taxon>
        <taxon>Bacillati</taxon>
        <taxon>Cyanobacteriota</taxon>
        <taxon>Cyanophyceae</taxon>
        <taxon>Nostocales</taxon>
        <taxon>Aphanizomenonaceae</taxon>
        <taxon>Dolichospermum</taxon>
    </lineage>
</organism>
<accession>A0ACC7SBF3</accession>
<proteinExistence type="predicted"/>
<dbReference type="EMBL" id="VILF01000006">
    <property type="protein sequence ID" value="MTJ45521.1"/>
    <property type="molecule type" value="Genomic_DNA"/>
</dbReference>
<evidence type="ECO:0000313" key="1">
    <source>
        <dbReference type="EMBL" id="MTJ45521.1"/>
    </source>
</evidence>
<reference evidence="2" key="1">
    <citation type="journal article" date="2020" name="Toxins">
        <title>Phylogenomic Analysis of Secondary Metabolism in the Toxic Cyanobacterial Genera Anabaena, Dolichospermum and Aphanizomenon.</title>
        <authorList>
            <person name="Oesterholm J."/>
            <person name="Popin R.V."/>
            <person name="Fewer D.P."/>
            <person name="Sivonen K."/>
        </authorList>
    </citation>
    <scope>NUCLEOTIDE SEQUENCE [LARGE SCALE GENOMIC DNA]</scope>
    <source>
        <strain evidence="2">UHCC 0037</strain>
    </source>
</reference>
<evidence type="ECO:0000313" key="2">
    <source>
        <dbReference type="Proteomes" id="UP001517388"/>
    </source>
</evidence>
<gene>
    <name evidence="1" type="ORF">FJR39_21300</name>
</gene>